<evidence type="ECO:0000313" key="2">
    <source>
        <dbReference type="EMBL" id="KAK3757448.1"/>
    </source>
</evidence>
<evidence type="ECO:0000313" key="3">
    <source>
        <dbReference type="Proteomes" id="UP001283361"/>
    </source>
</evidence>
<feature type="compositionally biased region" description="Acidic residues" evidence="1">
    <location>
        <begin position="52"/>
        <end position="71"/>
    </location>
</feature>
<dbReference type="Proteomes" id="UP001283361">
    <property type="component" value="Unassembled WGS sequence"/>
</dbReference>
<protein>
    <submittedName>
        <fullName evidence="2">Uncharacterized protein</fullName>
    </submittedName>
</protein>
<keyword evidence="3" id="KW-1185">Reference proteome</keyword>
<proteinExistence type="predicted"/>
<feature type="compositionally biased region" description="Polar residues" evidence="1">
    <location>
        <begin position="81"/>
        <end position="91"/>
    </location>
</feature>
<organism evidence="2 3">
    <name type="scientific">Elysia crispata</name>
    <name type="common">lettuce slug</name>
    <dbReference type="NCBI Taxonomy" id="231223"/>
    <lineage>
        <taxon>Eukaryota</taxon>
        <taxon>Metazoa</taxon>
        <taxon>Spiralia</taxon>
        <taxon>Lophotrochozoa</taxon>
        <taxon>Mollusca</taxon>
        <taxon>Gastropoda</taxon>
        <taxon>Heterobranchia</taxon>
        <taxon>Euthyneura</taxon>
        <taxon>Panpulmonata</taxon>
        <taxon>Sacoglossa</taxon>
        <taxon>Placobranchoidea</taxon>
        <taxon>Plakobranchidae</taxon>
        <taxon>Elysia</taxon>
    </lineage>
</organism>
<comment type="caution">
    <text evidence="2">The sequence shown here is derived from an EMBL/GenBank/DDBJ whole genome shotgun (WGS) entry which is preliminary data.</text>
</comment>
<reference evidence="2" key="1">
    <citation type="journal article" date="2023" name="G3 (Bethesda)">
        <title>A reference genome for the long-term kleptoplast-retaining sea slug Elysia crispata morphotype clarki.</title>
        <authorList>
            <person name="Eastman K.E."/>
            <person name="Pendleton A.L."/>
            <person name="Shaikh M.A."/>
            <person name="Suttiyut T."/>
            <person name="Ogas R."/>
            <person name="Tomko P."/>
            <person name="Gavelis G."/>
            <person name="Widhalm J.R."/>
            <person name="Wisecaver J.H."/>
        </authorList>
    </citation>
    <scope>NUCLEOTIDE SEQUENCE</scope>
    <source>
        <strain evidence="2">ECLA1</strain>
    </source>
</reference>
<name>A0AAE0YUF7_9GAST</name>
<accession>A0AAE0YUF7</accession>
<feature type="compositionally biased region" description="Basic and acidic residues" evidence="1">
    <location>
        <begin position="36"/>
        <end position="51"/>
    </location>
</feature>
<evidence type="ECO:0000256" key="1">
    <source>
        <dbReference type="SAM" id="MobiDB-lite"/>
    </source>
</evidence>
<dbReference type="AlphaFoldDB" id="A0AAE0YUF7"/>
<gene>
    <name evidence="2" type="ORF">RRG08_015458</name>
</gene>
<sequence>MAEGAEDEVAQRPTSGEDEGETNTENAGSTPLPPSARDDAHVEEENIKPEEDAPPTEDQQDPPPAEEEPDEATPPGPAPDSQPTQLAQPPTSEKGYSYSFRPGGENLPLTINHVAISASAQNKLPVNKVKGIVLRVGRHTESSAQKQGTWYRSATYVDKDSYSWRNMPLFDDYQRHLWTPAGTLFHHLGHCKQILDSGDHSPVSNATAPGTAGSIFIPP</sequence>
<dbReference type="EMBL" id="JAWDGP010005364">
    <property type="protein sequence ID" value="KAK3757448.1"/>
    <property type="molecule type" value="Genomic_DNA"/>
</dbReference>
<feature type="region of interest" description="Disordered" evidence="1">
    <location>
        <begin position="1"/>
        <end position="101"/>
    </location>
</feature>